<keyword evidence="5" id="KW-0698">rRNA processing</keyword>
<dbReference type="PANTHER" id="PTHR30544">
    <property type="entry name" value="23S RRNA METHYLTRANSFERASE"/>
    <property type="match status" value="1"/>
</dbReference>
<evidence type="ECO:0000256" key="11">
    <source>
        <dbReference type="ARBA" id="ARBA00023004"/>
    </source>
</evidence>
<keyword evidence="6 15" id="KW-0489">Methyltransferase</keyword>
<accession>A0A2V3IHE4</accession>
<evidence type="ECO:0000313" key="15">
    <source>
        <dbReference type="EMBL" id="PXF41479.1"/>
    </source>
</evidence>
<dbReference type="FunFam" id="3.20.20.70:FF:000161">
    <property type="entry name" value="Dual-specificity RNA methyltransferase RlmN"/>
    <property type="match status" value="1"/>
</dbReference>
<keyword evidence="3" id="KW-0004">4Fe-4S</keyword>
<evidence type="ECO:0000256" key="3">
    <source>
        <dbReference type="ARBA" id="ARBA00022485"/>
    </source>
</evidence>
<keyword evidence="9" id="KW-0819">tRNA processing</keyword>
<dbReference type="Pfam" id="PF21016">
    <property type="entry name" value="RlmN_N"/>
    <property type="match status" value="1"/>
</dbReference>
<dbReference type="GO" id="GO:0070475">
    <property type="term" value="P:rRNA base methylation"/>
    <property type="evidence" value="ECO:0007669"/>
    <property type="project" value="InterPro"/>
</dbReference>
<name>A0A2V3IHE4_9FLOR</name>
<keyword evidence="11" id="KW-0408">Iron</keyword>
<dbReference type="Proteomes" id="UP000247409">
    <property type="component" value="Unassembled WGS sequence"/>
</dbReference>
<dbReference type="GO" id="GO:0005737">
    <property type="term" value="C:cytoplasm"/>
    <property type="evidence" value="ECO:0007669"/>
    <property type="project" value="UniProtKB-SubCell"/>
</dbReference>
<comment type="subcellular location">
    <subcellularLocation>
        <location evidence="2">Cytoplasm</location>
    </subcellularLocation>
</comment>
<sequence length="479" mass="53920">MNVIFMKGASLLLPKRPSNMLAFLTASHALLYKPSRRPPAVPLTTAPRSVPKMQTTKATPKRTLSTHPKIKPDGTIHHLKANITPSPQPSHPQATTHPPPPFEPPLDKHGKVMLKDMTLPEMERWVEEILGQKRFRARQLWQWLYKPERLAISFDEMSDLSKSFRLLLKEHARITVLGLNSIHQSKDGTRKLTFRLDAGGVIETVLIPAEGRTTLCVSSQWGCALNCQFCLTGRTGFKRSLTTGEIVEQLVHSMRLFGDQSQITNVVFMGEGEPAHNLDNVLRAVDAMTHEQGLQMSPRKVTVSTSGLIPEIRRFAEESKANLAVSLHATNDELRSWLMPINRKYGLQPLMQTLREVFPRRRGQQRKVMFQYVMLKDVNDSLEDAKQLLRLTAGVPCKINLIQFNWHEGSEFEGSSEETMESFQRYLSGKGMTVTIRRSRGDDEMMACGQLGTLGALQPPRMKVPPRYAQAVSRTGSTA</sequence>
<proteinExistence type="inferred from homology"/>
<evidence type="ECO:0000256" key="2">
    <source>
        <dbReference type="ARBA" id="ARBA00004496"/>
    </source>
</evidence>
<dbReference type="NCBIfam" id="TIGR00048">
    <property type="entry name" value="rRNA_mod_RlmN"/>
    <property type="match status" value="1"/>
</dbReference>
<gene>
    <name evidence="15" type="ORF">BWQ96_08786</name>
</gene>
<dbReference type="InterPro" id="IPR048641">
    <property type="entry name" value="RlmN_N"/>
</dbReference>
<evidence type="ECO:0000256" key="10">
    <source>
        <dbReference type="ARBA" id="ARBA00022723"/>
    </source>
</evidence>
<organism evidence="15 16">
    <name type="scientific">Gracilariopsis chorda</name>
    <dbReference type="NCBI Taxonomy" id="448386"/>
    <lineage>
        <taxon>Eukaryota</taxon>
        <taxon>Rhodophyta</taxon>
        <taxon>Florideophyceae</taxon>
        <taxon>Rhodymeniophycidae</taxon>
        <taxon>Gracilariales</taxon>
        <taxon>Gracilariaceae</taxon>
        <taxon>Gracilariopsis</taxon>
    </lineage>
</organism>
<evidence type="ECO:0000313" key="16">
    <source>
        <dbReference type="Proteomes" id="UP000247409"/>
    </source>
</evidence>
<feature type="domain" description="Radical SAM core" evidence="14">
    <location>
        <begin position="209"/>
        <end position="443"/>
    </location>
</feature>
<dbReference type="GO" id="GO:0008173">
    <property type="term" value="F:RNA methyltransferase activity"/>
    <property type="evidence" value="ECO:0007669"/>
    <property type="project" value="InterPro"/>
</dbReference>
<dbReference type="STRING" id="448386.A0A2V3IHE4"/>
<dbReference type="PANTHER" id="PTHR30544:SF9">
    <property type="entry name" value="RADICAL SAM SUPERFAMILY PROTEIN"/>
    <property type="match status" value="1"/>
</dbReference>
<evidence type="ECO:0000259" key="14">
    <source>
        <dbReference type="PROSITE" id="PS51918"/>
    </source>
</evidence>
<dbReference type="GO" id="GO:0030488">
    <property type="term" value="P:tRNA methylation"/>
    <property type="evidence" value="ECO:0007669"/>
    <property type="project" value="InterPro"/>
</dbReference>
<evidence type="ECO:0000256" key="6">
    <source>
        <dbReference type="ARBA" id="ARBA00022603"/>
    </source>
</evidence>
<evidence type="ECO:0000256" key="4">
    <source>
        <dbReference type="ARBA" id="ARBA00022490"/>
    </source>
</evidence>
<dbReference type="InterPro" id="IPR007197">
    <property type="entry name" value="rSAM"/>
</dbReference>
<dbReference type="Gene3D" id="3.20.20.70">
    <property type="entry name" value="Aldolase class I"/>
    <property type="match status" value="1"/>
</dbReference>
<keyword evidence="16" id="KW-1185">Reference proteome</keyword>
<keyword evidence="12" id="KW-0411">Iron-sulfur</keyword>
<dbReference type="Gene3D" id="1.10.150.530">
    <property type="match status" value="1"/>
</dbReference>
<dbReference type="SUPFAM" id="SSF102114">
    <property type="entry name" value="Radical SAM enzymes"/>
    <property type="match status" value="1"/>
</dbReference>
<dbReference type="AlphaFoldDB" id="A0A2V3IHE4"/>
<dbReference type="InterPro" id="IPR058240">
    <property type="entry name" value="rSAM_sf"/>
</dbReference>
<dbReference type="GO" id="GO:0051539">
    <property type="term" value="F:4 iron, 4 sulfur cluster binding"/>
    <property type="evidence" value="ECO:0007669"/>
    <property type="project" value="UniProtKB-KW"/>
</dbReference>
<evidence type="ECO:0000256" key="1">
    <source>
        <dbReference type="ARBA" id="ARBA00001966"/>
    </source>
</evidence>
<dbReference type="EMBL" id="NBIV01000214">
    <property type="protein sequence ID" value="PXF41479.1"/>
    <property type="molecule type" value="Genomic_DNA"/>
</dbReference>
<evidence type="ECO:0000256" key="5">
    <source>
        <dbReference type="ARBA" id="ARBA00022552"/>
    </source>
</evidence>
<protein>
    <submittedName>
        <fullName evidence="15">Dual-specificity RNA methyltransferase RlmN</fullName>
    </submittedName>
</protein>
<dbReference type="PROSITE" id="PS51918">
    <property type="entry name" value="RADICAL_SAM"/>
    <property type="match status" value="1"/>
</dbReference>
<keyword evidence="4" id="KW-0963">Cytoplasm</keyword>
<dbReference type="OrthoDB" id="538249at2759"/>
<comment type="cofactor">
    <cofactor evidence="1">
        <name>[4Fe-4S] cluster</name>
        <dbReference type="ChEBI" id="CHEBI:49883"/>
    </cofactor>
</comment>
<dbReference type="InterPro" id="IPR027492">
    <property type="entry name" value="RNA_MTrfase_RlmN"/>
</dbReference>
<keyword evidence="8" id="KW-0949">S-adenosyl-L-methionine</keyword>
<dbReference type="InterPro" id="IPR040072">
    <property type="entry name" value="Methyltransferase_A"/>
</dbReference>
<keyword evidence="10" id="KW-0479">Metal-binding</keyword>
<evidence type="ECO:0000256" key="8">
    <source>
        <dbReference type="ARBA" id="ARBA00022691"/>
    </source>
</evidence>
<dbReference type="CDD" id="cd01335">
    <property type="entry name" value="Radical_SAM"/>
    <property type="match status" value="1"/>
</dbReference>
<reference evidence="15 16" key="1">
    <citation type="journal article" date="2018" name="Mol. Biol. Evol.">
        <title>Analysis of the draft genome of the red seaweed Gracilariopsis chorda provides insights into genome size evolution in Rhodophyta.</title>
        <authorList>
            <person name="Lee J."/>
            <person name="Yang E.C."/>
            <person name="Graf L."/>
            <person name="Yang J.H."/>
            <person name="Qiu H."/>
            <person name="Zel Zion U."/>
            <person name="Chan C.X."/>
            <person name="Stephens T.G."/>
            <person name="Weber A.P.M."/>
            <person name="Boo G.H."/>
            <person name="Boo S.M."/>
            <person name="Kim K.M."/>
            <person name="Shin Y."/>
            <person name="Jung M."/>
            <person name="Lee S.J."/>
            <person name="Yim H.S."/>
            <person name="Lee J.H."/>
            <person name="Bhattacharya D."/>
            <person name="Yoon H.S."/>
        </authorList>
    </citation>
    <scope>NUCLEOTIDE SEQUENCE [LARGE SCALE GENOMIC DNA]</scope>
    <source>
        <strain evidence="15 16">SKKU-2015</strain>
        <tissue evidence="15">Whole body</tissue>
    </source>
</reference>
<feature type="region of interest" description="Disordered" evidence="13">
    <location>
        <begin position="37"/>
        <end position="109"/>
    </location>
</feature>
<dbReference type="GO" id="GO:0046872">
    <property type="term" value="F:metal ion binding"/>
    <property type="evidence" value="ECO:0007669"/>
    <property type="project" value="UniProtKB-KW"/>
</dbReference>
<dbReference type="SFLD" id="SFLDS00029">
    <property type="entry name" value="Radical_SAM"/>
    <property type="match status" value="1"/>
</dbReference>
<comment type="caution">
    <text evidence="15">The sequence shown here is derived from an EMBL/GenBank/DDBJ whole genome shotgun (WGS) entry which is preliminary data.</text>
</comment>
<feature type="compositionally biased region" description="Polar residues" evidence="13">
    <location>
        <begin position="52"/>
        <end position="66"/>
    </location>
</feature>
<evidence type="ECO:0000256" key="13">
    <source>
        <dbReference type="SAM" id="MobiDB-lite"/>
    </source>
</evidence>
<dbReference type="InterPro" id="IPR013785">
    <property type="entry name" value="Aldolase_TIM"/>
</dbReference>
<evidence type="ECO:0000256" key="7">
    <source>
        <dbReference type="ARBA" id="ARBA00022679"/>
    </source>
</evidence>
<dbReference type="InterPro" id="IPR004383">
    <property type="entry name" value="rRNA_lsu_MTrfase_RlmN/Cfr"/>
</dbReference>
<dbReference type="Pfam" id="PF04055">
    <property type="entry name" value="Radical_SAM"/>
    <property type="match status" value="1"/>
</dbReference>
<dbReference type="SFLD" id="SFLDF00275">
    <property type="entry name" value="adenosine_C2_methyltransferase"/>
    <property type="match status" value="1"/>
</dbReference>
<evidence type="ECO:0000256" key="9">
    <source>
        <dbReference type="ARBA" id="ARBA00022694"/>
    </source>
</evidence>
<dbReference type="HAMAP" id="MF_01849">
    <property type="entry name" value="RNA_methyltr_RlmN"/>
    <property type="match status" value="1"/>
</dbReference>
<dbReference type="SFLD" id="SFLDG01062">
    <property type="entry name" value="methyltransferase_(Class_A)"/>
    <property type="match status" value="1"/>
</dbReference>
<evidence type="ECO:0000256" key="12">
    <source>
        <dbReference type="ARBA" id="ARBA00023014"/>
    </source>
</evidence>
<keyword evidence="7 15" id="KW-0808">Transferase</keyword>